<gene>
    <name evidence="2" type="ORF">CURHAP_LOCUS3526</name>
    <name evidence="4" type="ORF">ORAREDHAP_LOCUS33038</name>
    <name evidence="3" type="ORF">ORAREDHAP_LOCUS3307</name>
    <name evidence="5" type="ORF">ORAREDHAP_LOCUS49061</name>
</gene>
<dbReference type="AlphaFoldDB" id="A0A6J5Y8T5"/>
<evidence type="ECO:0000313" key="4">
    <source>
        <dbReference type="EMBL" id="CAB4311017.1"/>
    </source>
</evidence>
<evidence type="ECO:0000256" key="1">
    <source>
        <dbReference type="SAM" id="Phobius"/>
    </source>
</evidence>
<keyword evidence="1" id="KW-0812">Transmembrane</keyword>
<name>A0A6J5Y8T5_PRUAR</name>
<evidence type="ECO:0000313" key="2">
    <source>
        <dbReference type="EMBL" id="CAB4263378.1"/>
    </source>
</evidence>
<dbReference type="Proteomes" id="UP000507245">
    <property type="component" value="Unassembled WGS sequence"/>
</dbReference>
<reference evidence="5 6" key="2">
    <citation type="submission" date="2020-05" db="EMBL/GenBank/DDBJ databases">
        <authorList>
            <person name="Campoy J."/>
            <person name="Schneeberger K."/>
            <person name="Spophaly S."/>
        </authorList>
    </citation>
    <scope>NUCLEOTIDE SEQUENCE [LARGE SCALE GENOMIC DNA]</scope>
    <source>
        <strain evidence="5">PruArmRojPasFocal</strain>
    </source>
</reference>
<dbReference type="EMBL" id="CAEKKB010000005">
    <property type="protein sequence ID" value="CAB4311017.1"/>
    <property type="molecule type" value="Genomic_DNA"/>
</dbReference>
<dbReference type="EMBL" id="CAEKKB010000001">
    <property type="protein sequence ID" value="CAB4293887.1"/>
    <property type="molecule type" value="Genomic_DNA"/>
</dbReference>
<evidence type="ECO:0000313" key="5">
    <source>
        <dbReference type="EMBL" id="CAB4320335.1"/>
    </source>
</evidence>
<evidence type="ECO:0000313" key="6">
    <source>
        <dbReference type="Proteomes" id="UP000507222"/>
    </source>
</evidence>
<organism evidence="5 7">
    <name type="scientific">Prunus armeniaca</name>
    <name type="common">Apricot</name>
    <name type="synonym">Armeniaca vulgaris</name>
    <dbReference type="NCBI Taxonomy" id="36596"/>
    <lineage>
        <taxon>Eukaryota</taxon>
        <taxon>Viridiplantae</taxon>
        <taxon>Streptophyta</taxon>
        <taxon>Embryophyta</taxon>
        <taxon>Tracheophyta</taxon>
        <taxon>Spermatophyta</taxon>
        <taxon>Magnoliopsida</taxon>
        <taxon>eudicotyledons</taxon>
        <taxon>Gunneridae</taxon>
        <taxon>Pentapetalae</taxon>
        <taxon>rosids</taxon>
        <taxon>fabids</taxon>
        <taxon>Rosales</taxon>
        <taxon>Rosaceae</taxon>
        <taxon>Amygdaloideae</taxon>
        <taxon>Amygdaleae</taxon>
        <taxon>Prunus</taxon>
    </lineage>
</organism>
<dbReference type="EMBL" id="CAEKKB010000008">
    <property type="protein sequence ID" value="CAB4320335.1"/>
    <property type="molecule type" value="Genomic_DNA"/>
</dbReference>
<sequence>MSAGNIGDSSLALEALFRGNQILMLEASAIGFVAVTSCFVYWSVLPISWPPTTEEWEF</sequence>
<keyword evidence="7" id="KW-1185">Reference proteome</keyword>
<keyword evidence="1" id="KW-1133">Transmembrane helix</keyword>
<evidence type="ECO:0000313" key="7">
    <source>
        <dbReference type="Proteomes" id="UP000507245"/>
    </source>
</evidence>
<evidence type="ECO:0000313" key="3">
    <source>
        <dbReference type="EMBL" id="CAB4293887.1"/>
    </source>
</evidence>
<dbReference type="Proteomes" id="UP000507222">
    <property type="component" value="Unassembled WGS sequence"/>
</dbReference>
<accession>A0A6J5Y8T5</accession>
<keyword evidence="1" id="KW-0472">Membrane</keyword>
<dbReference type="EMBL" id="CAEKDK010000001">
    <property type="protein sequence ID" value="CAB4263378.1"/>
    <property type="molecule type" value="Genomic_DNA"/>
</dbReference>
<proteinExistence type="predicted"/>
<reference evidence="7" key="1">
    <citation type="journal article" date="2020" name="Genome Biol.">
        <title>Gamete binning: chromosome-level and haplotype-resolved genome assembly enabled by high-throughput single-cell sequencing of gamete genomes.</title>
        <authorList>
            <person name="Campoy J.A."/>
            <person name="Sun H."/>
            <person name="Goel M."/>
            <person name="Jiao W.-B."/>
            <person name="Folz-Donahue K."/>
            <person name="Wang N."/>
            <person name="Rubio M."/>
            <person name="Liu C."/>
            <person name="Kukat C."/>
            <person name="Ruiz D."/>
            <person name="Huettel B."/>
            <person name="Schneeberger K."/>
        </authorList>
    </citation>
    <scope>NUCLEOTIDE SEQUENCE [LARGE SCALE GENOMIC DNA]</scope>
    <source>
        <strain evidence="7">cv. Rojo Pasion</strain>
    </source>
</reference>
<protein>
    <submittedName>
        <fullName evidence="5">Uncharacterized protein</fullName>
    </submittedName>
</protein>
<feature type="transmembrane region" description="Helical" evidence="1">
    <location>
        <begin position="22"/>
        <end position="44"/>
    </location>
</feature>